<evidence type="ECO:0000256" key="1">
    <source>
        <dbReference type="ARBA" id="ARBA00004651"/>
    </source>
</evidence>
<dbReference type="Pfam" id="PF07690">
    <property type="entry name" value="MFS_1"/>
    <property type="match status" value="1"/>
</dbReference>
<dbReference type="InterPro" id="IPR011701">
    <property type="entry name" value="MFS"/>
</dbReference>
<gene>
    <name evidence="9" type="ORF">KDA_61610</name>
</gene>
<dbReference type="GO" id="GO:0022857">
    <property type="term" value="F:transmembrane transporter activity"/>
    <property type="evidence" value="ECO:0007669"/>
    <property type="project" value="InterPro"/>
</dbReference>
<dbReference type="InterPro" id="IPR020846">
    <property type="entry name" value="MFS_dom"/>
</dbReference>
<sequence>MYTGFIRVPMFTFSLSFFYSIFWGLYTQSMENIAISSAQQPFVRNRFTWLSYLLLAAYCYLQVSPGSIVPFLHAEMHLNYTIDSLHVSSLAMGIILSGLCGDRIAQRIGRQLMLWLCVTGIALGGILLMLAHHPLVSISGILCIGFFGCTLSNIVQSALSDYYGSQRTIAITEANTIACLGSVTGPIVLGLFLSTWLGWRAMFLVPLVMMALLACFFHDVRLPVSARVEHSQTTRTRAHFSRASWFYLGVMVMVVAFEWGTFTWGSGYLIKIVGFETRTASTLMSLFFFAEMFGRFIGSILTRRFSADQLLVVALGIAGTGFLLFWLGPTPILHVLGLFVAGLGIGNLFPLTFTIVLNEGADNTDAAAARSSLAAGLAIFIAPLLLGRAADIFGLRTSYSLVMILFVLACIMLVFARQATHKKQATPLELEIEQFLHEQARPLDEVIPSLDLTSVS</sequence>
<keyword evidence="4 7" id="KW-0812">Transmembrane</keyword>
<evidence type="ECO:0000256" key="7">
    <source>
        <dbReference type="SAM" id="Phobius"/>
    </source>
</evidence>
<evidence type="ECO:0000313" key="9">
    <source>
        <dbReference type="EMBL" id="GCE30677.1"/>
    </source>
</evidence>
<feature type="transmembrane region" description="Helical" evidence="7">
    <location>
        <begin position="176"/>
        <end position="197"/>
    </location>
</feature>
<proteinExistence type="inferred from homology"/>
<comment type="similarity">
    <text evidence="2">Belongs to the major facilitator superfamily.</text>
</comment>
<feature type="transmembrane region" description="Helical" evidence="7">
    <location>
        <begin position="245"/>
        <end position="267"/>
    </location>
</feature>
<evidence type="ECO:0000313" key="10">
    <source>
        <dbReference type="Proteomes" id="UP000287171"/>
    </source>
</evidence>
<feature type="transmembrane region" description="Helical" evidence="7">
    <location>
        <begin position="333"/>
        <end position="356"/>
    </location>
</feature>
<feature type="transmembrane region" description="Helical" evidence="7">
    <location>
        <begin position="112"/>
        <end position="130"/>
    </location>
</feature>
<feature type="transmembrane region" description="Helical" evidence="7">
    <location>
        <begin position="80"/>
        <end position="100"/>
    </location>
</feature>
<organism evidence="9 10">
    <name type="scientific">Dictyobacter alpinus</name>
    <dbReference type="NCBI Taxonomy" id="2014873"/>
    <lineage>
        <taxon>Bacteria</taxon>
        <taxon>Bacillati</taxon>
        <taxon>Chloroflexota</taxon>
        <taxon>Ktedonobacteria</taxon>
        <taxon>Ktedonobacterales</taxon>
        <taxon>Dictyobacteraceae</taxon>
        <taxon>Dictyobacter</taxon>
    </lineage>
</organism>
<protein>
    <submittedName>
        <fullName evidence="9">MFS transporter</fullName>
    </submittedName>
</protein>
<keyword evidence="5 7" id="KW-1133">Transmembrane helix</keyword>
<evidence type="ECO:0000256" key="6">
    <source>
        <dbReference type="ARBA" id="ARBA00023136"/>
    </source>
</evidence>
<dbReference type="EMBL" id="BIFT01000002">
    <property type="protein sequence ID" value="GCE30677.1"/>
    <property type="molecule type" value="Genomic_DNA"/>
</dbReference>
<dbReference type="AlphaFoldDB" id="A0A402BHE6"/>
<accession>A0A402BHE6</accession>
<feature type="domain" description="Major facilitator superfamily (MFS) profile" evidence="8">
    <location>
        <begin position="17"/>
        <end position="421"/>
    </location>
</feature>
<evidence type="ECO:0000256" key="4">
    <source>
        <dbReference type="ARBA" id="ARBA00022692"/>
    </source>
</evidence>
<dbReference type="GO" id="GO:0005886">
    <property type="term" value="C:plasma membrane"/>
    <property type="evidence" value="ECO:0007669"/>
    <property type="project" value="UniProtKB-SubCell"/>
</dbReference>
<dbReference type="Gene3D" id="1.20.1250.20">
    <property type="entry name" value="MFS general substrate transporter like domains"/>
    <property type="match status" value="2"/>
</dbReference>
<comment type="caution">
    <text evidence="9">The sequence shown here is derived from an EMBL/GenBank/DDBJ whole genome shotgun (WGS) entry which is preliminary data.</text>
</comment>
<dbReference type="InterPro" id="IPR051788">
    <property type="entry name" value="MFS_Transporter"/>
</dbReference>
<feature type="transmembrane region" description="Helical" evidence="7">
    <location>
        <begin position="279"/>
        <end position="298"/>
    </location>
</feature>
<feature type="transmembrane region" description="Helical" evidence="7">
    <location>
        <begin position="47"/>
        <end position="68"/>
    </location>
</feature>
<dbReference type="SUPFAM" id="SSF103473">
    <property type="entry name" value="MFS general substrate transporter"/>
    <property type="match status" value="1"/>
</dbReference>
<name>A0A402BHE6_9CHLR</name>
<keyword evidence="3" id="KW-0813">Transport</keyword>
<evidence type="ECO:0000259" key="8">
    <source>
        <dbReference type="PROSITE" id="PS50850"/>
    </source>
</evidence>
<feature type="transmembrane region" description="Helical" evidence="7">
    <location>
        <begin position="6"/>
        <end position="26"/>
    </location>
</feature>
<evidence type="ECO:0000256" key="2">
    <source>
        <dbReference type="ARBA" id="ARBA00008335"/>
    </source>
</evidence>
<evidence type="ECO:0000256" key="5">
    <source>
        <dbReference type="ARBA" id="ARBA00022989"/>
    </source>
</evidence>
<feature type="transmembrane region" description="Helical" evidence="7">
    <location>
        <begin position="368"/>
        <end position="386"/>
    </location>
</feature>
<dbReference type="InterPro" id="IPR036259">
    <property type="entry name" value="MFS_trans_sf"/>
</dbReference>
<feature type="transmembrane region" description="Helical" evidence="7">
    <location>
        <begin position="310"/>
        <end position="327"/>
    </location>
</feature>
<dbReference type="OrthoDB" id="149298at2"/>
<dbReference type="PANTHER" id="PTHR23514:SF3">
    <property type="entry name" value="BYPASS OF STOP CODON PROTEIN 6"/>
    <property type="match status" value="1"/>
</dbReference>
<dbReference type="Proteomes" id="UP000287171">
    <property type="component" value="Unassembled WGS sequence"/>
</dbReference>
<dbReference type="PANTHER" id="PTHR23514">
    <property type="entry name" value="BYPASS OF STOP CODON PROTEIN 6"/>
    <property type="match status" value="1"/>
</dbReference>
<feature type="transmembrane region" description="Helical" evidence="7">
    <location>
        <begin position="203"/>
        <end position="224"/>
    </location>
</feature>
<comment type="subcellular location">
    <subcellularLocation>
        <location evidence="1">Cell membrane</location>
        <topology evidence="1">Multi-pass membrane protein</topology>
    </subcellularLocation>
</comment>
<feature type="transmembrane region" description="Helical" evidence="7">
    <location>
        <begin position="398"/>
        <end position="416"/>
    </location>
</feature>
<dbReference type="PROSITE" id="PS50850">
    <property type="entry name" value="MFS"/>
    <property type="match status" value="1"/>
</dbReference>
<evidence type="ECO:0000256" key="3">
    <source>
        <dbReference type="ARBA" id="ARBA00022448"/>
    </source>
</evidence>
<keyword evidence="10" id="KW-1185">Reference proteome</keyword>
<reference evidence="10" key="1">
    <citation type="submission" date="2018-12" db="EMBL/GenBank/DDBJ databases">
        <title>Tengunoibacter tsumagoiensis gen. nov., sp. nov., Dictyobacter kobayashii sp. nov., D. alpinus sp. nov., and D. joshuensis sp. nov. and description of Dictyobacteraceae fam. nov. within the order Ktedonobacterales isolated from Tengu-no-mugimeshi.</title>
        <authorList>
            <person name="Wang C.M."/>
            <person name="Zheng Y."/>
            <person name="Sakai Y."/>
            <person name="Toyoda A."/>
            <person name="Minakuchi Y."/>
            <person name="Abe K."/>
            <person name="Yokota A."/>
            <person name="Yabe S."/>
        </authorList>
    </citation>
    <scope>NUCLEOTIDE SEQUENCE [LARGE SCALE GENOMIC DNA]</scope>
    <source>
        <strain evidence="10">Uno16</strain>
    </source>
</reference>
<keyword evidence="6 7" id="KW-0472">Membrane</keyword>
<feature type="transmembrane region" description="Helical" evidence="7">
    <location>
        <begin position="136"/>
        <end position="155"/>
    </location>
</feature>